<reference evidence="1" key="1">
    <citation type="submission" date="2022-11" db="EMBL/GenBank/DDBJ databases">
        <title>Genome Sequence of Boeremia exigua.</title>
        <authorList>
            <person name="Buettner E."/>
        </authorList>
    </citation>
    <scope>NUCLEOTIDE SEQUENCE</scope>
    <source>
        <strain evidence="1">CU02</strain>
    </source>
</reference>
<proteinExistence type="predicted"/>
<comment type="caution">
    <text evidence="1">The sequence shown here is derived from an EMBL/GenBank/DDBJ whole genome shotgun (WGS) entry which is preliminary data.</text>
</comment>
<protein>
    <submittedName>
        <fullName evidence="1">Uncharacterized protein</fullName>
    </submittedName>
</protein>
<evidence type="ECO:0000313" key="1">
    <source>
        <dbReference type="EMBL" id="KAJ8116085.1"/>
    </source>
</evidence>
<sequence length="432" mass="49921">MSFDGNVIEEGYWRHSLDVTLFMTHYGQPFQYFDQHVHQKPSTGSKGSLHRYAELPAELQLRILQHCDAPTLFQLMHTTRDVRFEATKLFFSDPAVWYRLRADFLIQRPSAGELWYEPSFLANVKQLEIYSPNMHSGVWKPDLEEKTFQSSEERSEYVDKHVEASIQAFWCTVQRFCPQVRRVMFTKDGTSFPDKDVMTDCFQGMARLCLQGIDVLFYTAEPATEAVCGRRKRVLWRLRTSGEDMAMETTPKPEQNLKAPGLIVVPPQKPHRGRVGEFIKAQTIWEKYCSQSWAAEFYRAAAVEQHYFLGRHEPFGCSVAGCDAWFDQPEQYTTHLLATSHGKSETLPGQAGALVAGNTESEWILYHKTRDLHDRFWGWWGGEDSPSEQRAMAKIEVMRQLEHDVLYAQEDKPVSEHILLQSMHEVEISNAL</sequence>
<name>A0ACC2ILK2_9PLEO</name>
<gene>
    <name evidence="1" type="ORF">OPT61_g2415</name>
</gene>
<accession>A0ACC2ILK2</accession>
<dbReference type="Proteomes" id="UP001153331">
    <property type="component" value="Unassembled WGS sequence"/>
</dbReference>
<dbReference type="EMBL" id="JAPHNI010000109">
    <property type="protein sequence ID" value="KAJ8116085.1"/>
    <property type="molecule type" value="Genomic_DNA"/>
</dbReference>
<keyword evidence="2" id="KW-1185">Reference proteome</keyword>
<organism evidence="1 2">
    <name type="scientific">Boeremia exigua</name>
    <dbReference type="NCBI Taxonomy" id="749465"/>
    <lineage>
        <taxon>Eukaryota</taxon>
        <taxon>Fungi</taxon>
        <taxon>Dikarya</taxon>
        <taxon>Ascomycota</taxon>
        <taxon>Pezizomycotina</taxon>
        <taxon>Dothideomycetes</taxon>
        <taxon>Pleosporomycetidae</taxon>
        <taxon>Pleosporales</taxon>
        <taxon>Pleosporineae</taxon>
        <taxon>Didymellaceae</taxon>
        <taxon>Boeremia</taxon>
    </lineage>
</organism>
<evidence type="ECO:0000313" key="2">
    <source>
        <dbReference type="Proteomes" id="UP001153331"/>
    </source>
</evidence>